<feature type="transmembrane region" description="Helical" evidence="1">
    <location>
        <begin position="12"/>
        <end position="33"/>
    </location>
</feature>
<proteinExistence type="predicted"/>
<keyword evidence="3" id="KW-1185">Reference proteome</keyword>
<dbReference type="EMBL" id="BGPR01184859">
    <property type="protein sequence ID" value="GBM73948.1"/>
    <property type="molecule type" value="Genomic_DNA"/>
</dbReference>
<keyword evidence="1" id="KW-1133">Transmembrane helix</keyword>
<evidence type="ECO:0000313" key="3">
    <source>
        <dbReference type="Proteomes" id="UP000499080"/>
    </source>
</evidence>
<keyword evidence="1" id="KW-0472">Membrane</keyword>
<gene>
    <name evidence="2" type="ORF">AVEN_270036_1</name>
</gene>
<feature type="non-terminal residue" evidence="2">
    <location>
        <position position="1"/>
    </location>
</feature>
<comment type="caution">
    <text evidence="2">The sequence shown here is derived from an EMBL/GenBank/DDBJ whole genome shotgun (WGS) entry which is preliminary data.</text>
</comment>
<name>A0A4Y2I8E8_ARAVE</name>
<organism evidence="2 3">
    <name type="scientific">Araneus ventricosus</name>
    <name type="common">Orbweaver spider</name>
    <name type="synonym">Epeira ventricosa</name>
    <dbReference type="NCBI Taxonomy" id="182803"/>
    <lineage>
        <taxon>Eukaryota</taxon>
        <taxon>Metazoa</taxon>
        <taxon>Ecdysozoa</taxon>
        <taxon>Arthropoda</taxon>
        <taxon>Chelicerata</taxon>
        <taxon>Arachnida</taxon>
        <taxon>Araneae</taxon>
        <taxon>Araneomorphae</taxon>
        <taxon>Entelegynae</taxon>
        <taxon>Araneoidea</taxon>
        <taxon>Araneidae</taxon>
        <taxon>Araneus</taxon>
    </lineage>
</organism>
<reference evidence="2 3" key="1">
    <citation type="journal article" date="2019" name="Sci. Rep.">
        <title>Orb-weaving spider Araneus ventricosus genome elucidates the spidroin gene catalogue.</title>
        <authorList>
            <person name="Kono N."/>
            <person name="Nakamura H."/>
            <person name="Ohtoshi R."/>
            <person name="Moran D.A.P."/>
            <person name="Shinohara A."/>
            <person name="Yoshida Y."/>
            <person name="Fujiwara M."/>
            <person name="Mori M."/>
            <person name="Tomita M."/>
            <person name="Arakawa K."/>
        </authorList>
    </citation>
    <scope>NUCLEOTIDE SEQUENCE [LARGE SCALE GENOMIC DNA]</scope>
</reference>
<protein>
    <submittedName>
        <fullName evidence="2">Uncharacterized protein</fullName>
    </submittedName>
</protein>
<dbReference type="Proteomes" id="UP000499080">
    <property type="component" value="Unassembled WGS sequence"/>
</dbReference>
<dbReference type="AlphaFoldDB" id="A0A4Y2I8E8"/>
<evidence type="ECO:0000256" key="1">
    <source>
        <dbReference type="SAM" id="Phobius"/>
    </source>
</evidence>
<evidence type="ECO:0000313" key="2">
    <source>
        <dbReference type="EMBL" id="GBM73948.1"/>
    </source>
</evidence>
<keyword evidence="1" id="KW-0812">Transmembrane</keyword>
<accession>A0A4Y2I8E8</accession>
<sequence>PFRKSFTRIVHLQLTFTVLFFVRLLLMLPSFVFPEENRFRGSSAKWRTRKTDASLLIKLGGFVEQMQIKNTLSSLGLD</sequence>